<feature type="chain" id="PRO_5046171888" evidence="1">
    <location>
        <begin position="21"/>
        <end position="139"/>
    </location>
</feature>
<name>A0ABY4TRM9_9SPHN</name>
<evidence type="ECO:0000259" key="2">
    <source>
        <dbReference type="Pfam" id="PF09917"/>
    </source>
</evidence>
<sequence length="139" mass="14636">MPRLPIAMTIVALATAAAPAAPPAPGWAGVWRNASNSVHLRAAPCGRGRDAGMCGTVIWASPKAKADVAARGRTLVGAQLFRDFQPTGDGAWEGEVYVPDIDRSFSGTITLEGRNRLVGEGCLFGGFGCKQQVWTRVVK</sequence>
<dbReference type="Gene3D" id="2.40.128.520">
    <property type="match status" value="1"/>
</dbReference>
<reference evidence="3" key="1">
    <citation type="submission" date="2022-05" db="EMBL/GenBank/DDBJ databases">
        <title>Sphingomonas sp. strain RMG20 Genome sequencing and assembly.</title>
        <authorList>
            <person name="Kim I."/>
        </authorList>
    </citation>
    <scope>NUCLEOTIDE SEQUENCE</scope>
    <source>
        <strain evidence="3">RMG20</strain>
    </source>
</reference>
<dbReference type="RefSeq" id="WP_250749202.1">
    <property type="nucleotide sequence ID" value="NZ_CP098401.1"/>
</dbReference>
<dbReference type="PANTHER" id="PTHR36919:SF2">
    <property type="entry name" value="BLL6627 PROTEIN"/>
    <property type="match status" value="1"/>
</dbReference>
<feature type="signal peptide" evidence="1">
    <location>
        <begin position="1"/>
        <end position="20"/>
    </location>
</feature>
<dbReference type="EMBL" id="CP098401">
    <property type="protein sequence ID" value="URW74604.1"/>
    <property type="molecule type" value="Genomic_DNA"/>
</dbReference>
<protein>
    <submittedName>
        <fullName evidence="3">DUF2147 domain-containing protein</fullName>
    </submittedName>
</protein>
<keyword evidence="1" id="KW-0732">Signal</keyword>
<proteinExistence type="predicted"/>
<accession>A0ABY4TRM9</accession>
<gene>
    <name evidence="3" type="ORF">M9980_08440</name>
</gene>
<evidence type="ECO:0000313" key="3">
    <source>
        <dbReference type="EMBL" id="URW74604.1"/>
    </source>
</evidence>
<keyword evidence="4" id="KW-1185">Reference proteome</keyword>
<dbReference type="PANTHER" id="PTHR36919">
    <property type="entry name" value="BLR1215 PROTEIN"/>
    <property type="match status" value="1"/>
</dbReference>
<dbReference type="Pfam" id="PF09917">
    <property type="entry name" value="DUF2147"/>
    <property type="match status" value="1"/>
</dbReference>
<dbReference type="Proteomes" id="UP001055580">
    <property type="component" value="Chromosome"/>
</dbReference>
<feature type="domain" description="DUF2147" evidence="2">
    <location>
        <begin position="29"/>
        <end position="136"/>
    </location>
</feature>
<dbReference type="InterPro" id="IPR019223">
    <property type="entry name" value="DUF2147"/>
</dbReference>
<evidence type="ECO:0000256" key="1">
    <source>
        <dbReference type="SAM" id="SignalP"/>
    </source>
</evidence>
<organism evidence="3 4">
    <name type="scientific">Sphingomonas donggukensis</name>
    <dbReference type="NCBI Taxonomy" id="2949093"/>
    <lineage>
        <taxon>Bacteria</taxon>
        <taxon>Pseudomonadati</taxon>
        <taxon>Pseudomonadota</taxon>
        <taxon>Alphaproteobacteria</taxon>
        <taxon>Sphingomonadales</taxon>
        <taxon>Sphingomonadaceae</taxon>
        <taxon>Sphingomonas</taxon>
    </lineage>
</organism>
<evidence type="ECO:0000313" key="4">
    <source>
        <dbReference type="Proteomes" id="UP001055580"/>
    </source>
</evidence>